<dbReference type="Proteomes" id="UP000886998">
    <property type="component" value="Unassembled WGS sequence"/>
</dbReference>
<evidence type="ECO:0000313" key="2">
    <source>
        <dbReference type="EMBL" id="GFY46509.1"/>
    </source>
</evidence>
<feature type="transmembrane region" description="Helical" evidence="1">
    <location>
        <begin position="151"/>
        <end position="172"/>
    </location>
</feature>
<organism evidence="2 3">
    <name type="scientific">Trichonephila inaurata madagascariensis</name>
    <dbReference type="NCBI Taxonomy" id="2747483"/>
    <lineage>
        <taxon>Eukaryota</taxon>
        <taxon>Metazoa</taxon>
        <taxon>Ecdysozoa</taxon>
        <taxon>Arthropoda</taxon>
        <taxon>Chelicerata</taxon>
        <taxon>Arachnida</taxon>
        <taxon>Araneae</taxon>
        <taxon>Araneomorphae</taxon>
        <taxon>Entelegynae</taxon>
        <taxon>Araneoidea</taxon>
        <taxon>Nephilidae</taxon>
        <taxon>Trichonephila</taxon>
        <taxon>Trichonephila inaurata</taxon>
    </lineage>
</organism>
<gene>
    <name evidence="2" type="ORF">TNIN_302541</name>
</gene>
<feature type="transmembrane region" description="Helical" evidence="1">
    <location>
        <begin position="99"/>
        <end position="121"/>
    </location>
</feature>
<evidence type="ECO:0000313" key="3">
    <source>
        <dbReference type="Proteomes" id="UP000886998"/>
    </source>
</evidence>
<keyword evidence="1" id="KW-0472">Membrane</keyword>
<evidence type="ECO:0000256" key="1">
    <source>
        <dbReference type="SAM" id="Phobius"/>
    </source>
</evidence>
<name>A0A8X6X418_9ARAC</name>
<reference evidence="2" key="1">
    <citation type="submission" date="2020-08" db="EMBL/GenBank/DDBJ databases">
        <title>Multicomponent nature underlies the extraordinary mechanical properties of spider dragline silk.</title>
        <authorList>
            <person name="Kono N."/>
            <person name="Nakamura H."/>
            <person name="Mori M."/>
            <person name="Yoshida Y."/>
            <person name="Ohtoshi R."/>
            <person name="Malay A.D."/>
            <person name="Moran D.A.P."/>
            <person name="Tomita M."/>
            <person name="Numata K."/>
            <person name="Arakawa K."/>
        </authorList>
    </citation>
    <scope>NUCLEOTIDE SEQUENCE</scope>
</reference>
<comment type="caution">
    <text evidence="2">The sequence shown here is derived from an EMBL/GenBank/DDBJ whole genome shotgun (WGS) entry which is preliminary data.</text>
</comment>
<keyword evidence="3" id="KW-1185">Reference proteome</keyword>
<proteinExistence type="predicted"/>
<accession>A0A8X6X418</accession>
<keyword evidence="1" id="KW-0812">Transmembrane</keyword>
<protein>
    <submittedName>
        <fullName evidence="2">Uncharacterized protein</fullName>
    </submittedName>
</protein>
<keyword evidence="1" id="KW-1133">Transmembrane helix</keyword>
<dbReference type="AlphaFoldDB" id="A0A8X6X418"/>
<sequence length="173" mass="19109">MYVGYTSQEPLSKNHSIPLTLTGIAAKSDFFPSGISVEIEGVRSYKPAVLLTEFLLYSIGMLEIVLVCPWSRQIAELLFATPYSEPGNVKGVGFPPATIRFIFVFFSSSSSFVDMLAIYFSNVFSLRQHSRTVTVTSGIINSYTKKRLTHLALVPVLLLLLMSLTVICKAAME</sequence>
<dbReference type="EMBL" id="BMAV01005456">
    <property type="protein sequence ID" value="GFY46509.1"/>
    <property type="molecule type" value="Genomic_DNA"/>
</dbReference>